<keyword evidence="5" id="KW-1185">Reference proteome</keyword>
<protein>
    <submittedName>
        <fullName evidence="3">Uncharacterized protein</fullName>
    </submittedName>
</protein>
<keyword evidence="1" id="KW-0812">Transmembrane</keyword>
<feature type="transmembrane region" description="Helical" evidence="1">
    <location>
        <begin position="54"/>
        <end position="73"/>
    </location>
</feature>
<evidence type="ECO:0000313" key="2">
    <source>
        <dbReference type="EMBL" id="MBJ7265644.1"/>
    </source>
</evidence>
<dbReference type="EMBL" id="JAEMOP010000002">
    <property type="protein sequence ID" value="MBJ7314466.1"/>
    <property type="molecule type" value="Genomic_DNA"/>
</dbReference>
<dbReference type="Proteomes" id="UP000655994">
    <property type="component" value="Unassembled WGS sequence"/>
</dbReference>
<gene>
    <name evidence="2" type="ORF">JHC10_01665</name>
    <name evidence="3" type="ORF">JHC11_00430</name>
</gene>
<dbReference type="EMBL" id="JAEMOS010000004">
    <property type="protein sequence ID" value="MBJ7265644.1"/>
    <property type="molecule type" value="Genomic_DNA"/>
</dbReference>
<comment type="caution">
    <text evidence="3">The sequence shown here is derived from an EMBL/GenBank/DDBJ whole genome shotgun (WGS) entry which is preliminary data.</text>
</comment>
<accession>A0A8I1G5L2</accession>
<organism evidence="3 4">
    <name type="scientific">Idiomarina abyssalis</name>
    <dbReference type="NCBI Taxonomy" id="86102"/>
    <lineage>
        <taxon>Bacteria</taxon>
        <taxon>Pseudomonadati</taxon>
        <taxon>Pseudomonadota</taxon>
        <taxon>Gammaproteobacteria</taxon>
        <taxon>Alteromonadales</taxon>
        <taxon>Idiomarinaceae</taxon>
        <taxon>Idiomarina</taxon>
    </lineage>
</organism>
<evidence type="ECO:0000313" key="5">
    <source>
        <dbReference type="Proteomes" id="UP000655994"/>
    </source>
</evidence>
<evidence type="ECO:0000313" key="3">
    <source>
        <dbReference type="EMBL" id="MBJ7314466.1"/>
    </source>
</evidence>
<keyword evidence="1" id="KW-1133">Transmembrane helix</keyword>
<proteinExistence type="predicted"/>
<feature type="transmembrane region" description="Helical" evidence="1">
    <location>
        <begin position="93"/>
        <end position="111"/>
    </location>
</feature>
<name>A0A8I1G5L2_9GAMM</name>
<reference evidence="3 5" key="1">
    <citation type="submission" date="2020-09" db="EMBL/GenBank/DDBJ databases">
        <title>Draft Genomes of Bacterial Isolates from North Pond Shallow Sediments.</title>
        <authorList>
            <person name="Kiel Reese B."/>
            <person name="Mullis M."/>
            <person name="Weisend R.E."/>
        </authorList>
    </citation>
    <scope>NUCLEOTIDE SEQUENCE</scope>
    <source>
        <strain evidence="3">KJE-2</strain>
        <strain evidence="2 5">KJE-3</strain>
    </source>
</reference>
<dbReference type="RefSeq" id="WP_199493596.1">
    <property type="nucleotide sequence ID" value="NZ_JAEMOO010000014.1"/>
</dbReference>
<sequence>MALTSMLILWVTALGYTHFHSSKFGQLKFRKLSASSLTANVVAFGALHIVIGLFLTWLVSSIFGFAINVLGFAPDLLSLPEWLLNLNALGSPLTISPLIVLATGFSFFSAFKHKWFSPRLRRLENMTPAERAKELVDNELDRLLLEALDGEDYDIQNESNFLPLRVVLDTRKVYIGNVVKSDVIHQTTKNVVIVPLFSGYQDEQTLELVLTDMYRDHYNKLFKYEIERLLKNGLETLKQNDLVEHLSKKMKTELTKYAVTLPASSIKSASFFSVSDYEEFLKARKQKLEKYGSPTSK</sequence>
<evidence type="ECO:0000256" key="1">
    <source>
        <dbReference type="SAM" id="Phobius"/>
    </source>
</evidence>
<dbReference type="AlphaFoldDB" id="A0A8I1G5L2"/>
<dbReference type="Proteomes" id="UP000621390">
    <property type="component" value="Unassembled WGS sequence"/>
</dbReference>
<keyword evidence="1" id="KW-0472">Membrane</keyword>
<evidence type="ECO:0000313" key="4">
    <source>
        <dbReference type="Proteomes" id="UP000621390"/>
    </source>
</evidence>